<keyword evidence="2" id="KW-0479">Metal-binding</keyword>
<evidence type="ECO:0000256" key="3">
    <source>
        <dbReference type="PIRSR" id="PIRSR603782-2"/>
    </source>
</evidence>
<dbReference type="Proteomes" id="UP000295729">
    <property type="component" value="Unassembled WGS sequence"/>
</dbReference>
<accession>A0A4R6WZL3</accession>
<feature type="binding site" evidence="2">
    <location>
        <position position="162"/>
    </location>
    <ligand>
        <name>Cu cation</name>
        <dbReference type="ChEBI" id="CHEBI:23378"/>
    </ligand>
</feature>
<dbReference type="InterPro" id="IPR003782">
    <property type="entry name" value="SCO1/SenC"/>
</dbReference>
<evidence type="ECO:0000256" key="2">
    <source>
        <dbReference type="PIRSR" id="PIRSR603782-1"/>
    </source>
</evidence>
<dbReference type="OrthoDB" id="5616157at2"/>
<dbReference type="Pfam" id="PF02630">
    <property type="entry name" value="SCO1-SenC"/>
    <property type="match status" value="1"/>
</dbReference>
<comment type="caution">
    <text evidence="5">The sequence shown here is derived from an EMBL/GenBank/DDBJ whole genome shotgun (WGS) entry which is preliminary data.</text>
</comment>
<name>A0A4R6WZL3_9GAMM</name>
<feature type="transmembrane region" description="Helical" evidence="4">
    <location>
        <begin position="12"/>
        <end position="32"/>
    </location>
</feature>
<keyword evidence="2" id="KW-0186">Copper</keyword>
<comment type="similarity">
    <text evidence="1">Belongs to the SCO1/2 family.</text>
</comment>
<evidence type="ECO:0000256" key="4">
    <source>
        <dbReference type="SAM" id="Phobius"/>
    </source>
</evidence>
<dbReference type="InterPro" id="IPR036249">
    <property type="entry name" value="Thioredoxin-like_sf"/>
</dbReference>
<dbReference type="GO" id="GO:0046872">
    <property type="term" value="F:metal ion binding"/>
    <property type="evidence" value="ECO:0007669"/>
    <property type="project" value="UniProtKB-KW"/>
</dbReference>
<keyword evidence="4" id="KW-0472">Membrane</keyword>
<keyword evidence="4" id="KW-0812">Transmembrane</keyword>
<feature type="binding site" evidence="2">
    <location>
        <position position="77"/>
    </location>
    <ligand>
        <name>Cu cation</name>
        <dbReference type="ChEBI" id="CHEBI:23378"/>
    </ligand>
</feature>
<evidence type="ECO:0000313" key="5">
    <source>
        <dbReference type="EMBL" id="TDR06711.1"/>
    </source>
</evidence>
<dbReference type="PANTHER" id="PTHR12151:SF25">
    <property type="entry name" value="LINALOOL DEHYDRATASE_ISOMERASE DOMAIN-CONTAINING PROTEIN"/>
    <property type="match status" value="1"/>
</dbReference>
<dbReference type="AlphaFoldDB" id="A0A4R6WZL3"/>
<organism evidence="5 6">
    <name type="scientific">Marinomonas communis</name>
    <dbReference type="NCBI Taxonomy" id="28254"/>
    <lineage>
        <taxon>Bacteria</taxon>
        <taxon>Pseudomonadati</taxon>
        <taxon>Pseudomonadota</taxon>
        <taxon>Gammaproteobacteria</taxon>
        <taxon>Oceanospirillales</taxon>
        <taxon>Oceanospirillaceae</taxon>
        <taxon>Marinomonas</taxon>
    </lineage>
</organism>
<keyword evidence="3" id="KW-1015">Disulfide bond</keyword>
<proteinExistence type="inferred from homology"/>
<keyword evidence="6" id="KW-1185">Reference proteome</keyword>
<sequence length="204" mass="22771">MFQSSSILLRTLVISAVVIAAFPVALVMASYVNSGYGLSVSQNEPIKFSWQDLQGVEHDFSDIKADATYLMFGFFSCSDICPIRVHQLQQLSQQLDQSNTAQDVRFLMVTIDPNNEPSELRARYFSHLSDRFISAELSPQALNEVQRTLGERVRSFADGPTHAGNLYLFDQNKELVKIYSQLSYPKGALYGDLTSTLLSDKGSL</sequence>
<dbReference type="RefSeq" id="WP_133563960.1">
    <property type="nucleotide sequence ID" value="NZ_SNZA01000005.1"/>
</dbReference>
<dbReference type="SUPFAM" id="SSF52833">
    <property type="entry name" value="Thioredoxin-like"/>
    <property type="match status" value="1"/>
</dbReference>
<keyword evidence="4" id="KW-1133">Transmembrane helix</keyword>
<feature type="disulfide bond" description="Redox-active" evidence="3">
    <location>
        <begin position="77"/>
        <end position="81"/>
    </location>
</feature>
<evidence type="ECO:0000313" key="6">
    <source>
        <dbReference type="Proteomes" id="UP000295729"/>
    </source>
</evidence>
<dbReference type="Gene3D" id="3.40.30.10">
    <property type="entry name" value="Glutaredoxin"/>
    <property type="match status" value="1"/>
</dbReference>
<dbReference type="PANTHER" id="PTHR12151">
    <property type="entry name" value="ELECTRON TRANSPORT PROTIN SCO1/SENC FAMILY MEMBER"/>
    <property type="match status" value="1"/>
</dbReference>
<reference evidence="5 6" key="1">
    <citation type="submission" date="2019-03" db="EMBL/GenBank/DDBJ databases">
        <title>Genomic Encyclopedia of Type Strains, Phase IV (KMG-IV): sequencing the most valuable type-strain genomes for metagenomic binning, comparative biology and taxonomic classification.</title>
        <authorList>
            <person name="Goeker M."/>
        </authorList>
    </citation>
    <scope>NUCLEOTIDE SEQUENCE [LARGE SCALE GENOMIC DNA]</scope>
    <source>
        <strain evidence="5 6">DSM 5604</strain>
    </source>
</reference>
<gene>
    <name evidence="5" type="ORF">C8D85_2897</name>
</gene>
<protein>
    <submittedName>
        <fullName evidence="5">Cytochrome oxidase Cu insertion factor (SCO1/SenC/PrrC family)</fullName>
    </submittedName>
</protein>
<feature type="binding site" evidence="2">
    <location>
        <position position="81"/>
    </location>
    <ligand>
        <name>Cu cation</name>
        <dbReference type="ChEBI" id="CHEBI:23378"/>
    </ligand>
</feature>
<evidence type="ECO:0000256" key="1">
    <source>
        <dbReference type="ARBA" id="ARBA00010996"/>
    </source>
</evidence>
<dbReference type="EMBL" id="SNZA01000005">
    <property type="protein sequence ID" value="TDR06711.1"/>
    <property type="molecule type" value="Genomic_DNA"/>
</dbReference>